<evidence type="ECO:0000256" key="7">
    <source>
        <dbReference type="ARBA" id="ARBA00023136"/>
    </source>
</evidence>
<keyword evidence="7 8" id="KW-0472">Membrane</keyword>
<comment type="similarity">
    <text evidence="2">Belongs to the binding-protein-dependent transport system permease family. FecCD subfamily.</text>
</comment>
<dbReference type="InterPro" id="IPR000522">
    <property type="entry name" value="ABC_transptr_permease_BtuC"/>
</dbReference>
<organism evidence="9">
    <name type="scientific">Vibrio sp. HB236076</name>
    <dbReference type="NCBI Taxonomy" id="3232307"/>
    <lineage>
        <taxon>Bacteria</taxon>
        <taxon>Pseudomonadati</taxon>
        <taxon>Pseudomonadota</taxon>
        <taxon>Gammaproteobacteria</taxon>
        <taxon>Vibrionales</taxon>
        <taxon>Vibrionaceae</taxon>
        <taxon>Vibrio</taxon>
    </lineage>
</organism>
<evidence type="ECO:0000256" key="4">
    <source>
        <dbReference type="ARBA" id="ARBA00022475"/>
    </source>
</evidence>
<comment type="subcellular location">
    <subcellularLocation>
        <location evidence="1">Cell membrane</location>
        <topology evidence="1">Multi-pass membrane protein</topology>
    </subcellularLocation>
</comment>
<evidence type="ECO:0000313" key="9">
    <source>
        <dbReference type="EMBL" id="XDK26216.1"/>
    </source>
</evidence>
<dbReference type="PANTHER" id="PTHR30472">
    <property type="entry name" value="FERRIC ENTEROBACTIN TRANSPORT SYSTEM PERMEASE PROTEIN"/>
    <property type="match status" value="1"/>
</dbReference>
<dbReference type="GO" id="GO:0033214">
    <property type="term" value="P:siderophore-iron import into cell"/>
    <property type="evidence" value="ECO:0007669"/>
    <property type="project" value="TreeGrafter"/>
</dbReference>
<feature type="transmembrane region" description="Helical" evidence="8">
    <location>
        <begin position="545"/>
        <end position="562"/>
    </location>
</feature>
<dbReference type="NCBIfam" id="NF007866">
    <property type="entry name" value="PRK10577.1-2"/>
    <property type="match status" value="1"/>
</dbReference>
<feature type="transmembrane region" description="Helical" evidence="8">
    <location>
        <begin position="477"/>
        <end position="495"/>
    </location>
</feature>
<dbReference type="EMBL" id="CP162601">
    <property type="protein sequence ID" value="XDK26216.1"/>
    <property type="molecule type" value="Genomic_DNA"/>
</dbReference>
<feature type="transmembrane region" description="Helical" evidence="8">
    <location>
        <begin position="421"/>
        <end position="441"/>
    </location>
</feature>
<dbReference type="AlphaFoldDB" id="A0AB39HD50"/>
<dbReference type="GO" id="GO:0005886">
    <property type="term" value="C:plasma membrane"/>
    <property type="evidence" value="ECO:0007669"/>
    <property type="project" value="UniProtKB-SubCell"/>
</dbReference>
<evidence type="ECO:0000256" key="8">
    <source>
        <dbReference type="SAM" id="Phobius"/>
    </source>
</evidence>
<evidence type="ECO:0000256" key="3">
    <source>
        <dbReference type="ARBA" id="ARBA00022448"/>
    </source>
</evidence>
<gene>
    <name evidence="9" type="primary">fhuB</name>
    <name evidence="9" type="ORF">AB0763_06145</name>
</gene>
<keyword evidence="5 8" id="KW-0812">Transmembrane</keyword>
<feature type="transmembrane region" description="Helical" evidence="8">
    <location>
        <begin position="387"/>
        <end position="409"/>
    </location>
</feature>
<feature type="transmembrane region" description="Helical" evidence="8">
    <location>
        <begin position="608"/>
        <end position="629"/>
    </location>
</feature>
<dbReference type="InterPro" id="IPR037294">
    <property type="entry name" value="ABC_BtuC-like"/>
</dbReference>
<keyword evidence="6 8" id="KW-1133">Transmembrane helix</keyword>
<feature type="transmembrane region" description="Helical" evidence="8">
    <location>
        <begin position="87"/>
        <end position="106"/>
    </location>
</feature>
<dbReference type="Pfam" id="PF01032">
    <property type="entry name" value="FecCD"/>
    <property type="match status" value="2"/>
</dbReference>
<dbReference type="RefSeq" id="WP_306101616.1">
    <property type="nucleotide sequence ID" value="NZ_CP162601.1"/>
</dbReference>
<accession>A0AB39HD50</accession>
<dbReference type="SUPFAM" id="SSF81345">
    <property type="entry name" value="ABC transporter involved in vitamin B12 uptake, BtuC"/>
    <property type="match status" value="2"/>
</dbReference>
<feature type="transmembrane region" description="Helical" evidence="8">
    <location>
        <begin position="348"/>
        <end position="367"/>
    </location>
</feature>
<reference evidence="9" key="1">
    <citation type="submission" date="2024-07" db="EMBL/GenBank/DDBJ databases">
        <title>Genome Analysis of a Potential Novel Vibrio Species Secreting pH- and Thermo-stable Alginate Lyase and its Application in Producing Alginate Oligosaccharides.</title>
        <authorList>
            <person name="Huang H."/>
            <person name="Bao K."/>
        </authorList>
    </citation>
    <scope>NUCLEOTIDE SEQUENCE</scope>
    <source>
        <strain evidence="9">HB236076</strain>
    </source>
</reference>
<feature type="transmembrane region" description="Helical" evidence="8">
    <location>
        <begin position="301"/>
        <end position="321"/>
    </location>
</feature>
<name>A0AB39HD50_9VIBR</name>
<dbReference type="Gene3D" id="1.10.3470.10">
    <property type="entry name" value="ABC transporter involved in vitamin B12 uptake, BtuC"/>
    <property type="match status" value="2"/>
</dbReference>
<dbReference type="GO" id="GO:0022857">
    <property type="term" value="F:transmembrane transporter activity"/>
    <property type="evidence" value="ECO:0007669"/>
    <property type="project" value="InterPro"/>
</dbReference>
<evidence type="ECO:0000256" key="1">
    <source>
        <dbReference type="ARBA" id="ARBA00004651"/>
    </source>
</evidence>
<feature type="transmembrane region" description="Helical" evidence="8">
    <location>
        <begin position="568"/>
        <end position="588"/>
    </location>
</feature>
<evidence type="ECO:0000256" key="6">
    <source>
        <dbReference type="ARBA" id="ARBA00022989"/>
    </source>
</evidence>
<protein>
    <submittedName>
        <fullName evidence="9">Fe(3+)-hydroxamate ABC transporter permease FhuB</fullName>
    </submittedName>
</protein>
<feature type="transmembrane region" description="Helical" evidence="8">
    <location>
        <begin position="188"/>
        <end position="206"/>
    </location>
</feature>
<feature type="transmembrane region" description="Helical" evidence="8">
    <location>
        <begin position="141"/>
        <end position="164"/>
    </location>
</feature>
<sequence>MNKLTLGVCLAAVVMFIAVIVLQLSPVASWSLVWDSLWELDWSNPDSVLLHLTWWPRLFITLIVGAGLAMAGLLMQEVLRNPLASPATLGVANGASFTMMVTTLYFPSLMTFSQPMVAVFGATATLLVVLALSWRRSLSPIVVVISGLVVNLYLGALSTVLLLLNQEKLAGLMVWGAGSLVQSGWQDVSYLTWRLIGVILLAFLLLKPLRLLALSESGAKSLGVSMAKLRLMCLTLSVLITAWVVAKVGVIGFVGLAAPAMTRAMGVSSLKSRALLSLILGALMLSVTDLLVQMLPVQSAAFISTGIVTAALGAPLLLWLLPKLTLQPQNQAPRISSMPDNKVDSKHVFFGIAITLVVLLIVFSTVSKQSGGWHWLVLSGDWSLLQWRVPRLIAAMLSGLLLAVAGTLIQRLTANPMASPEIMGISSGVALGAMVATLITYGSSKLTVLGGGVIGALLAIALVVVVNRRSGFQPERVLLTGVSISALMNACQAFIFAGGDPRAYQILAWLSGSTYFVTESILPILVLVSLVLTLLSFVTCRWLDILPLGANAASSVGISVGFARLSIILLVVLLTVSATLVVGPLSFIGLMAPHMARALGFSRARDHLIGAALLGMTVMLCADWIGRQILYPEDIPAGIVASLIGGMYLLWGLRKI</sequence>
<feature type="transmembrane region" description="Helical" evidence="8">
    <location>
        <begin position="635"/>
        <end position="653"/>
    </location>
</feature>
<proteinExistence type="inferred from homology"/>
<keyword evidence="4" id="KW-1003">Cell membrane</keyword>
<keyword evidence="3" id="KW-0813">Transport</keyword>
<dbReference type="KEGG" id="vih:AB0763_06145"/>
<evidence type="ECO:0000256" key="2">
    <source>
        <dbReference type="ARBA" id="ARBA00007935"/>
    </source>
</evidence>
<dbReference type="PANTHER" id="PTHR30472:SF37">
    <property type="entry name" value="FE(3+) DICITRATE TRANSPORT SYSTEM PERMEASE PROTEIN FECD-RELATED"/>
    <property type="match status" value="1"/>
</dbReference>
<dbReference type="CDD" id="cd06550">
    <property type="entry name" value="TM_ABC_iron-siderophores_like"/>
    <property type="match status" value="2"/>
</dbReference>
<evidence type="ECO:0000256" key="5">
    <source>
        <dbReference type="ARBA" id="ARBA00022692"/>
    </source>
</evidence>
<feature type="transmembrane region" description="Helical" evidence="8">
    <location>
        <begin position="112"/>
        <end position="134"/>
    </location>
</feature>
<feature type="transmembrane region" description="Helical" evidence="8">
    <location>
        <begin position="447"/>
        <end position="465"/>
    </location>
</feature>
<feature type="transmembrane region" description="Helical" evidence="8">
    <location>
        <begin position="55"/>
        <end position="75"/>
    </location>
</feature>
<feature type="transmembrane region" description="Helical" evidence="8">
    <location>
        <begin position="515"/>
        <end position="538"/>
    </location>
</feature>